<evidence type="ECO:0000256" key="21">
    <source>
        <dbReference type="ARBA" id="ARBA00049966"/>
    </source>
</evidence>
<keyword evidence="4" id="KW-0132">Cell division</keyword>
<comment type="pathway">
    <text evidence="2">Cell wall biogenesis; peptidoglycan biosynthesis.</text>
</comment>
<feature type="transmembrane region" description="Helical" evidence="23">
    <location>
        <begin position="75"/>
        <end position="93"/>
    </location>
</feature>
<evidence type="ECO:0000256" key="5">
    <source>
        <dbReference type="ARBA" id="ARBA00022676"/>
    </source>
</evidence>
<dbReference type="InterPro" id="IPR001182">
    <property type="entry name" value="FtsW/RodA"/>
</dbReference>
<keyword evidence="9" id="KW-0573">Peptidoglycan synthesis</keyword>
<comment type="caution">
    <text evidence="24">The sequence shown here is derived from an EMBL/GenBank/DDBJ whole genome shotgun (WGS) entry which is preliminary data.</text>
</comment>
<dbReference type="InterPro" id="IPR018365">
    <property type="entry name" value="Cell_cycle_FtsW-rel_CS"/>
</dbReference>
<evidence type="ECO:0000256" key="18">
    <source>
        <dbReference type="ARBA" id="ARBA00041418"/>
    </source>
</evidence>
<evidence type="ECO:0000313" key="25">
    <source>
        <dbReference type="Proteomes" id="UP001596990"/>
    </source>
</evidence>
<evidence type="ECO:0000256" key="7">
    <source>
        <dbReference type="ARBA" id="ARBA00022692"/>
    </source>
</evidence>
<feature type="transmembrane region" description="Helical" evidence="23">
    <location>
        <begin position="113"/>
        <end position="130"/>
    </location>
</feature>
<dbReference type="Proteomes" id="UP001596990">
    <property type="component" value="Unassembled WGS sequence"/>
</dbReference>
<evidence type="ECO:0000256" key="19">
    <source>
        <dbReference type="ARBA" id="ARBA00044770"/>
    </source>
</evidence>
<dbReference type="PANTHER" id="PTHR30474:SF2">
    <property type="entry name" value="PEPTIDOGLYCAN GLYCOSYLTRANSFERASE FTSW-RELATED"/>
    <property type="match status" value="1"/>
</dbReference>
<evidence type="ECO:0000256" key="14">
    <source>
        <dbReference type="ARBA" id="ARBA00032370"/>
    </source>
</evidence>
<feature type="transmembrane region" description="Helical" evidence="23">
    <location>
        <begin position="46"/>
        <end position="68"/>
    </location>
</feature>
<evidence type="ECO:0000256" key="8">
    <source>
        <dbReference type="ARBA" id="ARBA00022960"/>
    </source>
</evidence>
<feature type="transmembrane region" description="Helical" evidence="23">
    <location>
        <begin position="303"/>
        <end position="322"/>
    </location>
</feature>
<dbReference type="RefSeq" id="WP_386056246.1">
    <property type="nucleotide sequence ID" value="NZ_JBHTKL010000001.1"/>
</dbReference>
<dbReference type="InterPro" id="IPR013437">
    <property type="entry name" value="FtsW"/>
</dbReference>
<dbReference type="PANTHER" id="PTHR30474">
    <property type="entry name" value="CELL CYCLE PROTEIN"/>
    <property type="match status" value="1"/>
</dbReference>
<feature type="transmembrane region" description="Helical" evidence="23">
    <location>
        <begin position="142"/>
        <end position="159"/>
    </location>
</feature>
<comment type="catalytic activity">
    <reaction evidence="20">
        <text>[GlcNAc-(1-&gt;4)-Mur2Ac(oyl-L-Ala-gamma-D-Glu-L-Lys-D-Ala-D-Ala)](n)-di-trans,octa-cis-undecaprenyl diphosphate + beta-D-GlcNAc-(1-&gt;4)-Mur2Ac(oyl-L-Ala-gamma-D-Glu-L-Lys-D-Ala-D-Ala)-di-trans,octa-cis-undecaprenyl diphosphate = [GlcNAc-(1-&gt;4)-Mur2Ac(oyl-L-Ala-gamma-D-Glu-L-Lys-D-Ala-D-Ala)](n+1)-di-trans,octa-cis-undecaprenyl diphosphate + di-trans,octa-cis-undecaprenyl diphosphate + H(+)</text>
        <dbReference type="Rhea" id="RHEA:23708"/>
        <dbReference type="Rhea" id="RHEA-COMP:9602"/>
        <dbReference type="Rhea" id="RHEA-COMP:9603"/>
        <dbReference type="ChEBI" id="CHEBI:15378"/>
        <dbReference type="ChEBI" id="CHEBI:58405"/>
        <dbReference type="ChEBI" id="CHEBI:60033"/>
        <dbReference type="ChEBI" id="CHEBI:78435"/>
        <dbReference type="EC" id="2.4.99.28"/>
    </reaction>
</comment>
<reference evidence="25" key="1">
    <citation type="journal article" date="2019" name="Int. J. Syst. Evol. Microbiol.">
        <title>The Global Catalogue of Microorganisms (GCM) 10K type strain sequencing project: providing services to taxonomists for standard genome sequencing and annotation.</title>
        <authorList>
            <consortium name="The Broad Institute Genomics Platform"/>
            <consortium name="The Broad Institute Genome Sequencing Center for Infectious Disease"/>
            <person name="Wu L."/>
            <person name="Ma J."/>
        </authorList>
    </citation>
    <scope>NUCLEOTIDE SEQUENCE [LARGE SCALE GENOMIC DNA]</scope>
    <source>
        <strain evidence="25">CCUG 56607</strain>
    </source>
</reference>
<comment type="function">
    <text evidence="21">Peptidoglycan polymerase that is essential for cell division.</text>
</comment>
<keyword evidence="3" id="KW-1003">Cell membrane</keyword>
<name>A0ABW3KVW8_9BACI</name>
<evidence type="ECO:0000313" key="24">
    <source>
        <dbReference type="EMBL" id="MFD1018037.1"/>
    </source>
</evidence>
<feature type="compositionally biased region" description="Polar residues" evidence="22">
    <location>
        <begin position="372"/>
        <end position="383"/>
    </location>
</feature>
<evidence type="ECO:0000256" key="11">
    <source>
        <dbReference type="ARBA" id="ARBA00023136"/>
    </source>
</evidence>
<evidence type="ECO:0000256" key="4">
    <source>
        <dbReference type="ARBA" id="ARBA00022618"/>
    </source>
</evidence>
<evidence type="ECO:0000256" key="12">
    <source>
        <dbReference type="ARBA" id="ARBA00023306"/>
    </source>
</evidence>
<feature type="transmembrane region" description="Helical" evidence="23">
    <location>
        <begin position="165"/>
        <end position="182"/>
    </location>
</feature>
<feature type="transmembrane region" description="Helical" evidence="23">
    <location>
        <begin position="12"/>
        <end position="34"/>
    </location>
</feature>
<evidence type="ECO:0000256" key="2">
    <source>
        <dbReference type="ARBA" id="ARBA00004752"/>
    </source>
</evidence>
<dbReference type="EMBL" id="JBHTKL010000001">
    <property type="protein sequence ID" value="MFD1018037.1"/>
    <property type="molecule type" value="Genomic_DNA"/>
</dbReference>
<dbReference type="NCBIfam" id="TIGR02614">
    <property type="entry name" value="ftsW"/>
    <property type="match status" value="1"/>
</dbReference>
<keyword evidence="10 23" id="KW-1133">Transmembrane helix</keyword>
<feature type="transmembrane region" description="Helical" evidence="23">
    <location>
        <begin position="342"/>
        <end position="362"/>
    </location>
</feature>
<evidence type="ECO:0000256" key="6">
    <source>
        <dbReference type="ARBA" id="ARBA00022679"/>
    </source>
</evidence>
<sequence length="400" mass="43705">MKKAFKSFDFTLMFTPIALVIFGSIMIYSASMVLGPVKYDLPSNHFFIRQVMWASVGLMVMLFFTFFSYRHLQRLTKVIVFLMIGLLLGLFVFGEERNNAVSWYDLKVMSFQPAEMVKIGLIIYLASVYAKKQSYIDKFGKAVIPPLVLTSFILALIVLQPDIGSAAVIGFIASFVIASSGIKGRHIAFLISVTLAFVLLIAPQMVTDERLSRFTGAYQPFNTPEGDGYHLIQSYVAIGTGGILGEGLGQGVQKLGYLPEPHTDFIMAVIAEELGLTGVLIVIGLLATIVLRGLFISRRCKDTFGALLALGISAMIGVQSFINLGAMSGLLPITGVPLPFVSYGGSSLIIMLGSMGILNNIARNVKAKSENRSATNQPISNHPQENKVERLRQGVKSWQN</sequence>
<organism evidence="24 25">
    <name type="scientific">Thalassobacillus hwangdonensis</name>
    <dbReference type="NCBI Taxonomy" id="546108"/>
    <lineage>
        <taxon>Bacteria</taxon>
        <taxon>Bacillati</taxon>
        <taxon>Bacillota</taxon>
        <taxon>Bacilli</taxon>
        <taxon>Bacillales</taxon>
        <taxon>Bacillaceae</taxon>
        <taxon>Thalassobacillus</taxon>
    </lineage>
</organism>
<keyword evidence="25" id="KW-1185">Reference proteome</keyword>
<comment type="similarity">
    <text evidence="16">Belongs to the SEDS family. FtsW subfamily.</text>
</comment>
<dbReference type="EC" id="2.4.99.28" evidence="19"/>
<feature type="transmembrane region" description="Helical" evidence="23">
    <location>
        <begin position="187"/>
        <end position="206"/>
    </location>
</feature>
<evidence type="ECO:0000256" key="22">
    <source>
        <dbReference type="SAM" id="MobiDB-lite"/>
    </source>
</evidence>
<gene>
    <name evidence="24" type="primary">ftsW</name>
    <name evidence="24" type="ORF">ACFQ2J_02395</name>
</gene>
<evidence type="ECO:0000256" key="13">
    <source>
        <dbReference type="ARBA" id="ARBA00023316"/>
    </source>
</evidence>
<evidence type="ECO:0000256" key="16">
    <source>
        <dbReference type="ARBA" id="ARBA00038053"/>
    </source>
</evidence>
<keyword evidence="11 23" id="KW-0472">Membrane</keyword>
<evidence type="ECO:0000256" key="23">
    <source>
        <dbReference type="SAM" id="Phobius"/>
    </source>
</evidence>
<dbReference type="PROSITE" id="PS00428">
    <property type="entry name" value="FTSW_RODA_SPOVE"/>
    <property type="match status" value="1"/>
</dbReference>
<evidence type="ECO:0000256" key="15">
    <source>
        <dbReference type="ARBA" id="ARBA00033270"/>
    </source>
</evidence>
<keyword evidence="13" id="KW-0961">Cell wall biogenesis/degradation</keyword>
<keyword evidence="12" id="KW-0131">Cell cycle</keyword>
<evidence type="ECO:0000256" key="9">
    <source>
        <dbReference type="ARBA" id="ARBA00022984"/>
    </source>
</evidence>
<dbReference type="Pfam" id="PF01098">
    <property type="entry name" value="FTSW_RODA_SPOVE"/>
    <property type="match status" value="1"/>
</dbReference>
<keyword evidence="7 23" id="KW-0812">Transmembrane</keyword>
<keyword evidence="5" id="KW-0328">Glycosyltransferase</keyword>
<evidence type="ECO:0000256" key="20">
    <source>
        <dbReference type="ARBA" id="ARBA00049902"/>
    </source>
</evidence>
<evidence type="ECO:0000256" key="1">
    <source>
        <dbReference type="ARBA" id="ARBA00004651"/>
    </source>
</evidence>
<feature type="transmembrane region" description="Helical" evidence="23">
    <location>
        <begin position="265"/>
        <end position="291"/>
    </location>
</feature>
<keyword evidence="8" id="KW-0133">Cell shape</keyword>
<feature type="region of interest" description="Disordered" evidence="22">
    <location>
        <begin position="369"/>
        <end position="388"/>
    </location>
</feature>
<keyword evidence="6" id="KW-0808">Transferase</keyword>
<accession>A0ABW3KVW8</accession>
<protein>
    <recommendedName>
        <fullName evidence="17">Probable peptidoglycan glycosyltransferase FtsW</fullName>
        <ecNumber evidence="19">2.4.99.28</ecNumber>
    </recommendedName>
    <alternativeName>
        <fullName evidence="18">Cell division protein FtsW</fullName>
    </alternativeName>
    <alternativeName>
        <fullName evidence="15">Cell wall polymerase</fullName>
    </alternativeName>
    <alternativeName>
        <fullName evidence="14">Peptidoglycan polymerase</fullName>
    </alternativeName>
</protein>
<evidence type="ECO:0000256" key="10">
    <source>
        <dbReference type="ARBA" id="ARBA00022989"/>
    </source>
</evidence>
<comment type="subcellular location">
    <subcellularLocation>
        <location evidence="1">Cell membrane</location>
        <topology evidence="1">Multi-pass membrane protein</topology>
    </subcellularLocation>
</comment>
<proteinExistence type="inferred from homology"/>
<evidence type="ECO:0000256" key="3">
    <source>
        <dbReference type="ARBA" id="ARBA00022475"/>
    </source>
</evidence>
<evidence type="ECO:0000256" key="17">
    <source>
        <dbReference type="ARBA" id="ARBA00041185"/>
    </source>
</evidence>